<gene>
    <name evidence="1" type="ORF">DPEC_G00268170</name>
</gene>
<name>A0ACC2FNV1_DALPE</name>
<comment type="caution">
    <text evidence="1">The sequence shown here is derived from an EMBL/GenBank/DDBJ whole genome shotgun (WGS) entry which is preliminary data.</text>
</comment>
<sequence length="82" mass="9171">MTDSLSGALRDTSPVACLPLASEKGRGRVKEEEQLRPDPARLSSAKLSVTSDTWSHRSRRYGDAQQGHCFQIRQKRLCISSR</sequence>
<protein>
    <submittedName>
        <fullName evidence="1">Uncharacterized protein</fullName>
    </submittedName>
</protein>
<keyword evidence="2" id="KW-1185">Reference proteome</keyword>
<proteinExistence type="predicted"/>
<accession>A0ACC2FNV1</accession>
<dbReference type="EMBL" id="CM055751">
    <property type="protein sequence ID" value="KAJ7993026.1"/>
    <property type="molecule type" value="Genomic_DNA"/>
</dbReference>
<evidence type="ECO:0000313" key="2">
    <source>
        <dbReference type="Proteomes" id="UP001157502"/>
    </source>
</evidence>
<evidence type="ECO:0000313" key="1">
    <source>
        <dbReference type="EMBL" id="KAJ7993026.1"/>
    </source>
</evidence>
<organism evidence="1 2">
    <name type="scientific">Dallia pectoralis</name>
    <name type="common">Alaska blackfish</name>
    <dbReference type="NCBI Taxonomy" id="75939"/>
    <lineage>
        <taxon>Eukaryota</taxon>
        <taxon>Metazoa</taxon>
        <taxon>Chordata</taxon>
        <taxon>Craniata</taxon>
        <taxon>Vertebrata</taxon>
        <taxon>Euteleostomi</taxon>
        <taxon>Actinopterygii</taxon>
        <taxon>Neopterygii</taxon>
        <taxon>Teleostei</taxon>
        <taxon>Protacanthopterygii</taxon>
        <taxon>Esociformes</taxon>
        <taxon>Umbridae</taxon>
        <taxon>Dallia</taxon>
    </lineage>
</organism>
<dbReference type="Proteomes" id="UP001157502">
    <property type="component" value="Chromosome 24"/>
</dbReference>
<reference evidence="1" key="1">
    <citation type="submission" date="2021-05" db="EMBL/GenBank/DDBJ databases">
        <authorList>
            <person name="Pan Q."/>
            <person name="Jouanno E."/>
            <person name="Zahm M."/>
            <person name="Klopp C."/>
            <person name="Cabau C."/>
            <person name="Louis A."/>
            <person name="Berthelot C."/>
            <person name="Parey E."/>
            <person name="Roest Crollius H."/>
            <person name="Montfort J."/>
            <person name="Robinson-Rechavi M."/>
            <person name="Bouchez O."/>
            <person name="Lampietro C."/>
            <person name="Lopez Roques C."/>
            <person name="Donnadieu C."/>
            <person name="Postlethwait J."/>
            <person name="Bobe J."/>
            <person name="Dillon D."/>
            <person name="Chandos A."/>
            <person name="von Hippel F."/>
            <person name="Guiguen Y."/>
        </authorList>
    </citation>
    <scope>NUCLEOTIDE SEQUENCE</scope>
    <source>
        <strain evidence="1">YG-Jan2019</strain>
    </source>
</reference>